<name>A0ABN7J0A5_9BASI</name>
<gene>
    <name evidence="3" type="ORF">JKIAZH3_G798</name>
</gene>
<feature type="compositionally biased region" description="Gly residues" evidence="1">
    <location>
        <begin position="584"/>
        <end position="595"/>
    </location>
</feature>
<accession>A0ABN7J0A5</accession>
<feature type="compositionally biased region" description="Polar residues" evidence="1">
    <location>
        <begin position="531"/>
        <end position="545"/>
    </location>
</feature>
<dbReference type="Gene3D" id="4.10.240.10">
    <property type="entry name" value="Zn(2)-C6 fungal-type DNA-binding domain"/>
    <property type="match status" value="1"/>
</dbReference>
<feature type="compositionally biased region" description="Basic residues" evidence="1">
    <location>
        <begin position="195"/>
        <end position="206"/>
    </location>
</feature>
<keyword evidence="4" id="KW-1185">Reference proteome</keyword>
<feature type="region of interest" description="Disordered" evidence="1">
    <location>
        <begin position="478"/>
        <end position="671"/>
    </location>
</feature>
<feature type="compositionally biased region" description="Low complexity" evidence="1">
    <location>
        <begin position="183"/>
        <end position="194"/>
    </location>
</feature>
<dbReference type="Pfam" id="PF00172">
    <property type="entry name" value="Zn_clus"/>
    <property type="match status" value="1"/>
</dbReference>
<feature type="compositionally biased region" description="Gly residues" evidence="1">
    <location>
        <begin position="956"/>
        <end position="967"/>
    </location>
</feature>
<dbReference type="CDD" id="cd00067">
    <property type="entry name" value="GAL4"/>
    <property type="match status" value="1"/>
</dbReference>
<organism evidence="3 4">
    <name type="scientific">Tilletia caries</name>
    <name type="common">wheat bunt fungus</name>
    <dbReference type="NCBI Taxonomy" id="13290"/>
    <lineage>
        <taxon>Eukaryota</taxon>
        <taxon>Fungi</taxon>
        <taxon>Dikarya</taxon>
        <taxon>Basidiomycota</taxon>
        <taxon>Ustilaginomycotina</taxon>
        <taxon>Exobasidiomycetes</taxon>
        <taxon>Tilletiales</taxon>
        <taxon>Tilletiaceae</taxon>
        <taxon>Tilletia</taxon>
    </lineage>
</organism>
<proteinExistence type="predicted"/>
<dbReference type="SUPFAM" id="SSF57701">
    <property type="entry name" value="Zn2/Cys6 DNA-binding domain"/>
    <property type="match status" value="1"/>
</dbReference>
<dbReference type="PROSITE" id="PS50048">
    <property type="entry name" value="ZN2_CY6_FUNGAL_2"/>
    <property type="match status" value="1"/>
</dbReference>
<feature type="compositionally biased region" description="Low complexity" evidence="1">
    <location>
        <begin position="388"/>
        <end position="405"/>
    </location>
</feature>
<evidence type="ECO:0000259" key="2">
    <source>
        <dbReference type="PROSITE" id="PS50048"/>
    </source>
</evidence>
<feature type="compositionally biased region" description="Low complexity" evidence="1">
    <location>
        <begin position="626"/>
        <end position="669"/>
    </location>
</feature>
<feature type="compositionally biased region" description="Low complexity" evidence="1">
    <location>
        <begin position="509"/>
        <end position="518"/>
    </location>
</feature>
<comment type="caution">
    <text evidence="3">The sequence shown here is derived from an EMBL/GenBank/DDBJ whole genome shotgun (WGS) entry which is preliminary data.</text>
</comment>
<feature type="region of interest" description="Disordered" evidence="1">
    <location>
        <begin position="1"/>
        <end position="53"/>
    </location>
</feature>
<feature type="region of interest" description="Disordered" evidence="1">
    <location>
        <begin position="936"/>
        <end position="972"/>
    </location>
</feature>
<feature type="region of interest" description="Disordered" evidence="1">
    <location>
        <begin position="695"/>
        <end position="727"/>
    </location>
</feature>
<feature type="domain" description="Zn(2)-C6 fungal-type" evidence="2">
    <location>
        <begin position="58"/>
        <end position="92"/>
    </location>
</feature>
<feature type="region of interest" description="Disordered" evidence="1">
    <location>
        <begin position="134"/>
        <end position="157"/>
    </location>
</feature>
<dbReference type="InterPro" id="IPR001138">
    <property type="entry name" value="Zn2Cys6_DnaBD"/>
</dbReference>
<feature type="compositionally biased region" description="Gly residues" evidence="1">
    <location>
        <begin position="1522"/>
        <end position="1532"/>
    </location>
</feature>
<dbReference type="EMBL" id="CAJHJG010004677">
    <property type="protein sequence ID" value="CAD6943188.1"/>
    <property type="molecule type" value="Genomic_DNA"/>
</dbReference>
<feature type="compositionally biased region" description="Polar residues" evidence="1">
    <location>
        <begin position="1"/>
        <end position="12"/>
    </location>
</feature>
<evidence type="ECO:0000256" key="1">
    <source>
        <dbReference type="SAM" id="MobiDB-lite"/>
    </source>
</evidence>
<feature type="compositionally biased region" description="Pro residues" evidence="1">
    <location>
        <begin position="430"/>
        <end position="449"/>
    </location>
</feature>
<sequence length="1583" mass="165911">MPPTSNGQSASRSANPIASHSNSNSNNNNNNSIDPNVDDDSAPGSSTGAGKKRRIWAACESCRTRKSKCDGKEPCSVCLHRARNVLLQQASYALRTQQQQNPARYAAASTSALSPPEPDEMAVLQKAKTMCSIDWDRKPRGPKSKAEKAAAGPDMGTSAPMGDHNTVAAAAAAAAAAVVSGAQQQAQQQAQQYQQHHHHQYHHTHHGPPGGGAGGGETMLQPPPTAGSFDYIPPSHAQGHHPENTHAHSHPYPHPHPYPPHHHPHQYPHHAYPPPPPPPSHPLSPQTAASATTYKKTVRSSTRVPGETAYQRQQNEIEQANRERERYFQMQQQQQHPENAHASHSHSHQHPHQHQQGHHRSSTGGSSSFAGPPGPRNFFQAGIPPGPSVSSGMGPEPVQAGQQSFLPPPPPPPSAAMAQGPAPALGQGPPVLPGPSLPHLLPPLPPFPPTTSAASGSSPAAAALSGFHAGGMGHSYGGGSSAPSAGGGGGGGPVLSPQSPYRSRALHYGGSTSAGGSAYPQQPPHEAGHNAASSKGGPNSSSRLAPTNWDRDRDRGAGGLSSMGAPPPPNPPTNGQASSRKLSGGAGGGGGGGGPMSAPPVTSTGRTSTLFGSHILSSPVQPAPPNHNNHANSNNAIIIRPNLNGSSSSPSVLSSIPASGSDGSVPSSSFAAPGLMPGPNVTSVAGSEYGAGTPMLGSGSGSRGAGEVGSAAAGSGSGAGWGSGESYSTVPTVHTPASLAGVGAGDGYGGGGGNKLGEGGGGGIGSSASSSSSARKTKNAGTLLVQICTGSLLTALKDVYTDADRRNISIAIAHYDVFDNSTKMFPSRILFGERILPGLTSPTLAENRKVPRSPRGNPPPLIAPRSPSIHHQPYVAPAHLQVALLSVLAHRALVTPDSLSLRDLDPNVALRAGLPSLQSFPAPSARATGVVSAMSGELGSTPNSMMSAAPSPSGRGSFGGSGGGSGSSGSSAHNHSFLDANDRNGLLVFARRSLKYAHDVFIHKIERGDVDPKLIITGWLLDLSASEDGVGTKTMANMKATLFGILRKWNLHLMDSDPRDVSVVGPSVSVEEHQAQMEVVKGGGGGGVGAQKTLADRARPWDARQIVKDPIERESLRRVVRIICASYLWTHALDQPPPAFEFNKIQIRQTEYDDYIHQNSPWLKSARLEPENYHNGGSRSDRTLSKLHDLWALYTRLVYMMNTPLVDLISGVGPEKDLQEAVSNMEHTLREIKASQPYLRFEEEEQPLRIHVYLDIRMVELLLYRHLFPLYAYTKNAGITFNETYTSARSVFPESSAPSNYEHFMGEQPYSYSVDNPYVSPDSNGYGGGGGGHSMAKGNGNPTPGLHFTRDPQRACFAPLFDIGRLVSAALVLLPRDRTLPVLPGSEAGAILPTAVRMLRWPRHLLLFAKHAFTLAAEVAVAGLAWDRLTSFGDDDPNWVSSPSMEDVPRQNSPVLVTKVWNIGCEIIDLMFAMAHAGSTHSSEMAVKAEKYKDQRATIMVGQGWCFRPRRGVAWSSGYVGGSGSSGGGGGRNSSAVPPPFAAGANGHGAAAQYLREDEFDPDDEEVVLSPGMGKWFEPGMFG</sequence>
<feature type="compositionally biased region" description="Basic residues" evidence="1">
    <location>
        <begin position="343"/>
        <end position="361"/>
    </location>
</feature>
<feature type="compositionally biased region" description="Polar residues" evidence="1">
    <location>
        <begin position="600"/>
        <end position="620"/>
    </location>
</feature>
<feature type="region of interest" description="Disordered" evidence="1">
    <location>
        <begin position="1323"/>
        <end position="1342"/>
    </location>
</feature>
<evidence type="ECO:0000313" key="3">
    <source>
        <dbReference type="EMBL" id="CAD6943188.1"/>
    </source>
</evidence>
<feature type="compositionally biased region" description="Basic residues" evidence="1">
    <location>
        <begin position="247"/>
        <end position="268"/>
    </location>
</feature>
<feature type="compositionally biased region" description="Gly residues" evidence="1">
    <location>
        <begin position="698"/>
        <end position="707"/>
    </location>
</feature>
<feature type="compositionally biased region" description="Low complexity" evidence="1">
    <location>
        <begin position="415"/>
        <end position="429"/>
    </location>
</feature>
<dbReference type="Proteomes" id="UP000836402">
    <property type="component" value="Unassembled WGS sequence"/>
</dbReference>
<feature type="compositionally biased region" description="Low complexity" evidence="1">
    <location>
        <begin position="13"/>
        <end position="35"/>
    </location>
</feature>
<dbReference type="PANTHER" id="PTHR40903:SF1">
    <property type="entry name" value="HYPHALLY REGULATED CELL WALL PROTEIN 3"/>
    <property type="match status" value="1"/>
</dbReference>
<feature type="compositionally biased region" description="Low complexity" evidence="1">
    <location>
        <begin position="944"/>
        <end position="955"/>
    </location>
</feature>
<feature type="compositionally biased region" description="Basic and acidic residues" evidence="1">
    <location>
        <begin position="134"/>
        <end position="148"/>
    </location>
</feature>
<feature type="compositionally biased region" description="Polar residues" evidence="1">
    <location>
        <begin position="283"/>
        <end position="303"/>
    </location>
</feature>
<dbReference type="PANTHER" id="PTHR40903">
    <property type="entry name" value="GLYCINE-RICH CELL WALL STRUCTURAL PROTEIN 1-LIKE"/>
    <property type="match status" value="1"/>
</dbReference>
<feature type="region of interest" description="Disordered" evidence="1">
    <location>
        <begin position="1522"/>
        <end position="1542"/>
    </location>
</feature>
<dbReference type="InterPro" id="IPR036864">
    <property type="entry name" value="Zn2-C6_fun-type_DNA-bd_sf"/>
</dbReference>
<feature type="region of interest" description="Disordered" evidence="1">
    <location>
        <begin position="183"/>
        <end position="461"/>
    </location>
</feature>
<evidence type="ECO:0000313" key="4">
    <source>
        <dbReference type="Proteomes" id="UP000836402"/>
    </source>
</evidence>
<feature type="compositionally biased region" description="Low complexity" evidence="1">
    <location>
        <begin position="450"/>
        <end position="461"/>
    </location>
</feature>
<feature type="compositionally biased region" description="Low complexity" evidence="1">
    <location>
        <begin position="362"/>
        <end position="371"/>
    </location>
</feature>
<protein>
    <recommendedName>
        <fullName evidence="2">Zn(2)-C6 fungal-type domain-containing protein</fullName>
    </recommendedName>
</protein>
<reference evidence="3" key="1">
    <citation type="submission" date="2020-10" db="EMBL/GenBank/DDBJ databases">
        <authorList>
            <person name="Sedaghatjoo S."/>
        </authorList>
    </citation>
    <scope>NUCLEOTIDE SEQUENCE</scope>
    <source>
        <strain evidence="3">AZH3</strain>
    </source>
</reference>
<feature type="compositionally biased region" description="Gly residues" evidence="1">
    <location>
        <begin position="208"/>
        <end position="217"/>
    </location>
</feature>
<feature type="compositionally biased region" description="Pro residues" evidence="1">
    <location>
        <begin position="271"/>
        <end position="282"/>
    </location>
</feature>
<feature type="compositionally biased region" description="Gly residues" evidence="1">
    <location>
        <begin position="478"/>
        <end position="493"/>
    </location>
</feature>